<dbReference type="Proteomes" id="UP000283269">
    <property type="component" value="Unassembled WGS sequence"/>
</dbReference>
<protein>
    <submittedName>
        <fullName evidence="2">Uncharacterized protein</fullName>
    </submittedName>
</protein>
<feature type="transmembrane region" description="Helical" evidence="1">
    <location>
        <begin position="104"/>
        <end position="126"/>
    </location>
</feature>
<keyword evidence="1" id="KW-1133">Transmembrane helix</keyword>
<sequence length="161" mass="17823">MIAETATSDTMCPSPRPPFPYDPLQNLEQQIENYRQASVRGEKIDINEAADQVTLAMKEALHVHPDLTFSNEIRRKKRKGKFTRMMFPGAEDDDTPLKQVGRGVLTIILTPIAFAGMGIYAVGLIVEGSGTMLKGIGSIGRRAYVSPRRRSRSETSTVVDE</sequence>
<organism evidence="2 3">
    <name type="scientific">Psilocybe cyanescens</name>
    <dbReference type="NCBI Taxonomy" id="93625"/>
    <lineage>
        <taxon>Eukaryota</taxon>
        <taxon>Fungi</taxon>
        <taxon>Dikarya</taxon>
        <taxon>Basidiomycota</taxon>
        <taxon>Agaricomycotina</taxon>
        <taxon>Agaricomycetes</taxon>
        <taxon>Agaricomycetidae</taxon>
        <taxon>Agaricales</taxon>
        <taxon>Agaricineae</taxon>
        <taxon>Strophariaceae</taxon>
        <taxon>Psilocybe</taxon>
    </lineage>
</organism>
<keyword evidence="1" id="KW-0472">Membrane</keyword>
<accession>A0A409VQ80</accession>
<name>A0A409VQ80_PSICY</name>
<keyword evidence="1" id="KW-0812">Transmembrane</keyword>
<comment type="caution">
    <text evidence="2">The sequence shown here is derived from an EMBL/GenBank/DDBJ whole genome shotgun (WGS) entry which is preliminary data.</text>
</comment>
<evidence type="ECO:0000256" key="1">
    <source>
        <dbReference type="SAM" id="Phobius"/>
    </source>
</evidence>
<dbReference type="OrthoDB" id="3060876at2759"/>
<gene>
    <name evidence="2" type="ORF">CVT25_007833</name>
</gene>
<evidence type="ECO:0000313" key="3">
    <source>
        <dbReference type="Proteomes" id="UP000283269"/>
    </source>
</evidence>
<reference evidence="2 3" key="1">
    <citation type="journal article" date="2018" name="Evol. Lett.">
        <title>Horizontal gene cluster transfer increased hallucinogenic mushroom diversity.</title>
        <authorList>
            <person name="Reynolds H.T."/>
            <person name="Vijayakumar V."/>
            <person name="Gluck-Thaler E."/>
            <person name="Korotkin H.B."/>
            <person name="Matheny P.B."/>
            <person name="Slot J.C."/>
        </authorList>
    </citation>
    <scope>NUCLEOTIDE SEQUENCE [LARGE SCALE GENOMIC DNA]</scope>
    <source>
        <strain evidence="2 3">2631</strain>
    </source>
</reference>
<proteinExistence type="predicted"/>
<dbReference type="AlphaFoldDB" id="A0A409VQ80"/>
<dbReference type="EMBL" id="NHYD01003957">
    <property type="protein sequence ID" value="PPQ68440.1"/>
    <property type="molecule type" value="Genomic_DNA"/>
</dbReference>
<evidence type="ECO:0000313" key="2">
    <source>
        <dbReference type="EMBL" id="PPQ68440.1"/>
    </source>
</evidence>
<keyword evidence="3" id="KW-1185">Reference proteome</keyword>
<dbReference type="InParanoid" id="A0A409VQ80"/>